<dbReference type="InterPro" id="IPR003135">
    <property type="entry name" value="ATP-grasp_carboxylate-amine"/>
</dbReference>
<dbReference type="SUPFAM" id="SSF56059">
    <property type="entry name" value="Glutathione synthetase ATP-binding domain-like"/>
    <property type="match status" value="1"/>
</dbReference>
<dbReference type="AlphaFoldDB" id="A0A347WI92"/>
<dbReference type="InterPro" id="IPR013815">
    <property type="entry name" value="ATP_grasp_subdomain_1"/>
</dbReference>
<proteinExistence type="predicted"/>
<dbReference type="GO" id="GO:0046872">
    <property type="term" value="F:metal ion binding"/>
    <property type="evidence" value="ECO:0007669"/>
    <property type="project" value="InterPro"/>
</dbReference>
<keyword evidence="1 5" id="KW-0547">Nucleotide-binding</keyword>
<keyword evidence="2" id="KW-0658">Purine biosynthesis</keyword>
<keyword evidence="3 5" id="KW-0067">ATP-binding</keyword>
<dbReference type="RefSeq" id="WP_118989723.1">
    <property type="nucleotide sequence ID" value="NZ_CP023434.1"/>
</dbReference>
<dbReference type="GO" id="GO:0006164">
    <property type="term" value="P:purine nucleotide biosynthetic process"/>
    <property type="evidence" value="ECO:0007669"/>
    <property type="project" value="UniProtKB-KW"/>
</dbReference>
<comment type="pathway">
    <text evidence="4">Purine metabolism.</text>
</comment>
<dbReference type="PANTHER" id="PTHR11609:SF5">
    <property type="entry name" value="PHOSPHORIBOSYLAMINOIMIDAZOLE CARBOXYLASE"/>
    <property type="match status" value="1"/>
</dbReference>
<dbReference type="Pfam" id="PF02222">
    <property type="entry name" value="ATP-grasp"/>
    <property type="match status" value="1"/>
</dbReference>
<dbReference type="Pfam" id="PF22660">
    <property type="entry name" value="RS_preATP-grasp-like"/>
    <property type="match status" value="1"/>
</dbReference>
<evidence type="ECO:0000256" key="3">
    <source>
        <dbReference type="ARBA" id="ARBA00022840"/>
    </source>
</evidence>
<feature type="domain" description="ATP-grasp" evidence="6">
    <location>
        <begin position="111"/>
        <end position="298"/>
    </location>
</feature>
<gene>
    <name evidence="7" type="ORF">CL176_01515</name>
</gene>
<name>A0A347WI92_9LACT</name>
<dbReference type="OrthoDB" id="9804625at2"/>
<evidence type="ECO:0000256" key="2">
    <source>
        <dbReference type="ARBA" id="ARBA00022755"/>
    </source>
</evidence>
<dbReference type="PROSITE" id="PS50975">
    <property type="entry name" value="ATP_GRASP"/>
    <property type="match status" value="1"/>
</dbReference>
<dbReference type="InterPro" id="IPR054350">
    <property type="entry name" value="PurT/PurK_preATP-grasp"/>
</dbReference>
<dbReference type="KEGG" id="abae:CL176_01515"/>
<evidence type="ECO:0000313" key="7">
    <source>
        <dbReference type="EMBL" id="AXY24799.1"/>
    </source>
</evidence>
<keyword evidence="7" id="KW-0436">Ligase</keyword>
<protein>
    <submittedName>
        <fullName evidence="7">Carboxylate--amine ligase</fullName>
    </submittedName>
</protein>
<dbReference type="GO" id="GO:0005524">
    <property type="term" value="F:ATP binding"/>
    <property type="evidence" value="ECO:0007669"/>
    <property type="project" value="UniProtKB-UniRule"/>
</dbReference>
<dbReference type="InterPro" id="IPR011761">
    <property type="entry name" value="ATP-grasp"/>
</dbReference>
<organism evidence="7 8">
    <name type="scientific">Suicoccus acidiformans</name>
    <dbReference type="NCBI Taxonomy" id="2036206"/>
    <lineage>
        <taxon>Bacteria</taxon>
        <taxon>Bacillati</taxon>
        <taxon>Bacillota</taxon>
        <taxon>Bacilli</taxon>
        <taxon>Lactobacillales</taxon>
        <taxon>Aerococcaceae</taxon>
        <taxon>Suicoccus</taxon>
    </lineage>
</organism>
<dbReference type="PANTHER" id="PTHR11609">
    <property type="entry name" value="PURINE BIOSYNTHESIS PROTEIN 6/7, PUR6/7"/>
    <property type="match status" value="1"/>
</dbReference>
<dbReference type="GO" id="GO:0005829">
    <property type="term" value="C:cytosol"/>
    <property type="evidence" value="ECO:0007669"/>
    <property type="project" value="TreeGrafter"/>
</dbReference>
<keyword evidence="8" id="KW-1185">Reference proteome</keyword>
<reference evidence="7 8" key="1">
    <citation type="submission" date="2017-09" db="EMBL/GenBank/DDBJ databases">
        <title>Complete genome sequence of Oxytococcus suis strain ZY16052.</title>
        <authorList>
            <person name="Li F."/>
        </authorList>
    </citation>
    <scope>NUCLEOTIDE SEQUENCE [LARGE SCALE GENOMIC DNA]</scope>
    <source>
        <strain evidence="7 8">ZY16052</strain>
    </source>
</reference>
<dbReference type="EMBL" id="CP023434">
    <property type="protein sequence ID" value="AXY24799.1"/>
    <property type="molecule type" value="Genomic_DNA"/>
</dbReference>
<dbReference type="Gene3D" id="3.30.470.20">
    <property type="entry name" value="ATP-grasp fold, B domain"/>
    <property type="match status" value="1"/>
</dbReference>
<dbReference type="Gene3D" id="3.40.50.20">
    <property type="match status" value="1"/>
</dbReference>
<evidence type="ECO:0000256" key="5">
    <source>
        <dbReference type="PROSITE-ProRule" id="PRU00409"/>
    </source>
</evidence>
<dbReference type="Proteomes" id="UP000263232">
    <property type="component" value="Chromosome"/>
</dbReference>
<evidence type="ECO:0000256" key="1">
    <source>
        <dbReference type="ARBA" id="ARBA00022741"/>
    </source>
</evidence>
<evidence type="ECO:0000313" key="8">
    <source>
        <dbReference type="Proteomes" id="UP000263232"/>
    </source>
</evidence>
<evidence type="ECO:0000259" key="6">
    <source>
        <dbReference type="PROSITE" id="PS50975"/>
    </source>
</evidence>
<sequence>MSKRHFPGETIGIIGSSITSALLAQTAGALGYRVASLVTAEENPVRQFASWQTLTESYNLQALTFFAERVDLVATEVGILTNADLQLLASLTDLTLSDNLMAMTTDRLIEKSYLDSRRCLVPPFSLVTTLPDVTEAVESIGFPAVLKSSQRHVEGADDHVMLYSEEDYPAAEEKLNQGACILEAWIPAETTASLTILRNERGEILIYPAFEVVDLASGRQRYQYPIEVEDAVTAEMNRLAQLVAESLDLRGSLTLSFLVTSANVVYITSLSIGLGEEAMFTLGSMSLSQFEGASRAMMGLPLPELELTYPAAIAYPIEDLNQEAVLTQYMLRTDWAFALFNPIGNPTEQLTGFVTVTGKSIDDCLLQVDVTDITK</sequence>
<accession>A0A347WI92</accession>
<evidence type="ECO:0000256" key="4">
    <source>
        <dbReference type="ARBA" id="ARBA00025704"/>
    </source>
</evidence>
<dbReference type="Gene3D" id="3.30.1490.20">
    <property type="entry name" value="ATP-grasp fold, A domain"/>
    <property type="match status" value="1"/>
</dbReference>
<dbReference type="GO" id="GO:0016874">
    <property type="term" value="F:ligase activity"/>
    <property type="evidence" value="ECO:0007669"/>
    <property type="project" value="UniProtKB-KW"/>
</dbReference>